<dbReference type="Pfam" id="PF00583">
    <property type="entry name" value="Acetyltransf_1"/>
    <property type="match status" value="1"/>
</dbReference>
<dbReference type="RefSeq" id="WP_091232036.1">
    <property type="nucleotide sequence ID" value="NZ_FNBG01000017.1"/>
</dbReference>
<name>A0A1G7P3H3_9BACL</name>
<dbReference type="SUPFAM" id="SSF55729">
    <property type="entry name" value="Acyl-CoA N-acyltransferases (Nat)"/>
    <property type="match status" value="1"/>
</dbReference>
<dbReference type="Gene3D" id="3.40.630.30">
    <property type="match status" value="1"/>
</dbReference>
<feature type="domain" description="N-acetyltransferase" evidence="3">
    <location>
        <begin position="4"/>
        <end position="156"/>
    </location>
</feature>
<proteinExistence type="predicted"/>
<dbReference type="PANTHER" id="PTHR43072">
    <property type="entry name" value="N-ACETYLTRANSFERASE"/>
    <property type="match status" value="1"/>
</dbReference>
<dbReference type="EMBL" id="FNBG01000017">
    <property type="protein sequence ID" value="SDF80169.1"/>
    <property type="molecule type" value="Genomic_DNA"/>
</dbReference>
<dbReference type="PANTHER" id="PTHR43072:SF23">
    <property type="entry name" value="UPF0039 PROTEIN C11D3.02C"/>
    <property type="match status" value="1"/>
</dbReference>
<evidence type="ECO:0000259" key="3">
    <source>
        <dbReference type="PROSITE" id="PS51186"/>
    </source>
</evidence>
<dbReference type="InterPro" id="IPR016181">
    <property type="entry name" value="Acyl_CoA_acyltransferase"/>
</dbReference>
<evidence type="ECO:0000313" key="4">
    <source>
        <dbReference type="EMBL" id="SDF80169.1"/>
    </source>
</evidence>
<keyword evidence="2" id="KW-0012">Acyltransferase</keyword>
<dbReference type="AlphaFoldDB" id="A0A1G7P3H3"/>
<dbReference type="OrthoDB" id="9798006at2"/>
<keyword evidence="5" id="KW-1185">Reference proteome</keyword>
<accession>A0A1G7P3H3</accession>
<keyword evidence="1 4" id="KW-0808">Transferase</keyword>
<gene>
    <name evidence="4" type="ORF">SAMN04488542_11782</name>
</gene>
<dbReference type="CDD" id="cd04301">
    <property type="entry name" value="NAT_SF"/>
    <property type="match status" value="1"/>
</dbReference>
<protein>
    <submittedName>
        <fullName evidence="4">Phosphinothricin acetyltransferase</fullName>
    </submittedName>
</protein>
<evidence type="ECO:0000256" key="2">
    <source>
        <dbReference type="ARBA" id="ARBA00023315"/>
    </source>
</evidence>
<dbReference type="PROSITE" id="PS51186">
    <property type="entry name" value="GNAT"/>
    <property type="match status" value="1"/>
</dbReference>
<sequence>MTTFVFEEINDAHLEAVRSIYNYYVLNTTISFHTEPLNHDQIMETVIHKNKRYKSFVIRDNVEIIGYILITQYKNKPAYDICAEVTIYLAPDYLGKGIGGIALSFIEQVAKEQGFHTLIATICMENIRSKALFERNGYEQCALFKEIGCKFNKKLDIGSFQKIL</sequence>
<dbReference type="STRING" id="670482.SAMN04488542_11782"/>
<dbReference type="InterPro" id="IPR000182">
    <property type="entry name" value="GNAT_dom"/>
</dbReference>
<evidence type="ECO:0000256" key="1">
    <source>
        <dbReference type="ARBA" id="ARBA00022679"/>
    </source>
</evidence>
<reference evidence="4 5" key="1">
    <citation type="submission" date="2016-10" db="EMBL/GenBank/DDBJ databases">
        <authorList>
            <person name="de Groot N.N."/>
        </authorList>
    </citation>
    <scope>NUCLEOTIDE SEQUENCE [LARGE SCALE GENOMIC DNA]</scope>
    <source>
        <strain evidence="4 5">DSM 28129</strain>
    </source>
</reference>
<evidence type="ECO:0000313" key="5">
    <source>
        <dbReference type="Proteomes" id="UP000198972"/>
    </source>
</evidence>
<organism evidence="4 5">
    <name type="scientific">Fontibacillus panacisegetis</name>
    <dbReference type="NCBI Taxonomy" id="670482"/>
    <lineage>
        <taxon>Bacteria</taxon>
        <taxon>Bacillati</taxon>
        <taxon>Bacillota</taxon>
        <taxon>Bacilli</taxon>
        <taxon>Bacillales</taxon>
        <taxon>Paenibacillaceae</taxon>
        <taxon>Fontibacillus</taxon>
    </lineage>
</organism>
<dbReference type="GO" id="GO:0016747">
    <property type="term" value="F:acyltransferase activity, transferring groups other than amino-acyl groups"/>
    <property type="evidence" value="ECO:0007669"/>
    <property type="project" value="InterPro"/>
</dbReference>
<dbReference type="Proteomes" id="UP000198972">
    <property type="component" value="Unassembled WGS sequence"/>
</dbReference>